<evidence type="ECO:0000256" key="3">
    <source>
        <dbReference type="ARBA" id="ARBA00022722"/>
    </source>
</evidence>
<dbReference type="Proteomes" id="UP001199525">
    <property type="component" value="Unassembled WGS sequence"/>
</dbReference>
<evidence type="ECO:0000256" key="4">
    <source>
        <dbReference type="ARBA" id="ARBA00022759"/>
    </source>
</evidence>
<dbReference type="Gene3D" id="3.30.920.30">
    <property type="entry name" value="Hypothetical protein"/>
    <property type="match status" value="1"/>
</dbReference>
<evidence type="ECO:0000256" key="1">
    <source>
        <dbReference type="ARBA" id="ARBA00006620"/>
    </source>
</evidence>
<keyword evidence="4" id="KW-0255">Endonuclease</keyword>
<comment type="caution">
    <text evidence="8">The sequence shown here is derived from an EMBL/GenBank/DDBJ whole genome shotgun (WGS) entry which is preliminary data.</text>
</comment>
<evidence type="ECO:0000256" key="7">
    <source>
        <dbReference type="ARBA" id="ARBA00023016"/>
    </source>
</evidence>
<name>A0ABS8IDN4_9NOSO</name>
<dbReference type="SUPFAM" id="SSF54786">
    <property type="entry name" value="YcfA/nrd intein domain"/>
    <property type="match status" value="1"/>
</dbReference>
<evidence type="ECO:0000256" key="5">
    <source>
        <dbReference type="ARBA" id="ARBA00022801"/>
    </source>
</evidence>
<keyword evidence="5" id="KW-0378">Hydrolase</keyword>
<keyword evidence="2" id="KW-1277">Toxin-antitoxin system</keyword>
<dbReference type="EMBL" id="JAIVFQ010000040">
    <property type="protein sequence ID" value="MCC5601951.1"/>
    <property type="molecule type" value="Genomic_DNA"/>
</dbReference>
<evidence type="ECO:0000313" key="8">
    <source>
        <dbReference type="EMBL" id="MCC5601951.1"/>
    </source>
</evidence>
<proteinExistence type="inferred from homology"/>
<accession>A0ABS8IDN4</accession>
<keyword evidence="9" id="KW-1185">Reference proteome</keyword>
<protein>
    <submittedName>
        <fullName evidence="8">Type II toxin-antitoxin system HicA family toxin</fullName>
    </submittedName>
</protein>
<dbReference type="InterPro" id="IPR012933">
    <property type="entry name" value="HicA_mRNA_interferase"/>
</dbReference>
<dbReference type="RefSeq" id="WP_100901366.1">
    <property type="nucleotide sequence ID" value="NZ_JAIVFQ010000040.1"/>
</dbReference>
<reference evidence="8 9" key="1">
    <citation type="journal article" date="2021" name="Microorganisms">
        <title>Genome Evolution of Filamentous Cyanobacterium Nostoc Species: From Facultative Symbiosis to Free Living.</title>
        <authorList>
            <person name="Huo D."/>
            <person name="Li H."/>
            <person name="Cai F."/>
            <person name="Guo X."/>
            <person name="Qiao Z."/>
            <person name="Wang W."/>
            <person name="Yu G."/>
            <person name="Li R."/>
        </authorList>
    </citation>
    <scope>NUCLEOTIDE SEQUENCE [LARGE SCALE GENOMIC DNA]</scope>
    <source>
        <strain evidence="8 9">CHAB 5714</strain>
    </source>
</reference>
<comment type="similarity">
    <text evidence="1">Belongs to the HicA mRNA interferase family.</text>
</comment>
<organism evidence="8 9">
    <name type="scientific">Nostoc favosum CHAB5714</name>
    <dbReference type="NCBI Taxonomy" id="2780399"/>
    <lineage>
        <taxon>Bacteria</taxon>
        <taxon>Bacillati</taxon>
        <taxon>Cyanobacteriota</taxon>
        <taxon>Cyanophyceae</taxon>
        <taxon>Nostocales</taxon>
        <taxon>Nostocaceae</taxon>
        <taxon>Nostoc</taxon>
        <taxon>Nostoc favosum</taxon>
    </lineage>
</organism>
<gene>
    <name evidence="8" type="ORF">LC586_22790</name>
</gene>
<evidence type="ECO:0000256" key="2">
    <source>
        <dbReference type="ARBA" id="ARBA00022649"/>
    </source>
</evidence>
<keyword evidence="6" id="KW-0694">RNA-binding</keyword>
<dbReference type="InterPro" id="IPR038570">
    <property type="entry name" value="HicA_sf"/>
</dbReference>
<keyword evidence="7" id="KW-0346">Stress response</keyword>
<evidence type="ECO:0000256" key="6">
    <source>
        <dbReference type="ARBA" id="ARBA00022884"/>
    </source>
</evidence>
<dbReference type="Pfam" id="PF07927">
    <property type="entry name" value="HicA_toxin"/>
    <property type="match status" value="1"/>
</dbReference>
<keyword evidence="3" id="KW-0540">Nuclease</keyword>
<evidence type="ECO:0000313" key="9">
    <source>
        <dbReference type="Proteomes" id="UP001199525"/>
    </source>
</evidence>
<sequence length="61" mass="7114">MKRRELIRHLEKNGCLFLREGGRHTIYYNPSNNRTSAVPRHTEIVDILAIKICKDLEISPP</sequence>